<gene>
    <name evidence="1" type="ORF">GDO81_005070</name>
</gene>
<dbReference type="EMBL" id="WNYA01000002">
    <property type="protein sequence ID" value="KAG8585556.1"/>
    <property type="molecule type" value="Genomic_DNA"/>
</dbReference>
<comment type="caution">
    <text evidence="1">The sequence shown here is derived from an EMBL/GenBank/DDBJ whole genome shotgun (WGS) entry which is preliminary data.</text>
</comment>
<sequence length="79" mass="9269">MSLGQFALWICLPSSLHKEPKKLYRIRRTTVVRFFQGSLYRYQLDQWMKEKETGSKPFYCLFGAPDSAFISIFYGDSTS</sequence>
<reference evidence="1" key="1">
    <citation type="thesis" date="2020" institute="ProQuest LLC" country="789 East Eisenhower Parkway, Ann Arbor, MI, USA">
        <title>Comparative Genomics and Chromosome Evolution.</title>
        <authorList>
            <person name="Mudd A.B."/>
        </authorList>
    </citation>
    <scope>NUCLEOTIDE SEQUENCE</scope>
    <source>
        <strain evidence="1">237g6f4</strain>
        <tissue evidence="1">Blood</tissue>
    </source>
</reference>
<accession>A0AAV7CLW7</accession>
<protein>
    <submittedName>
        <fullName evidence="1">Uncharacterized protein</fullName>
    </submittedName>
</protein>
<evidence type="ECO:0000313" key="2">
    <source>
        <dbReference type="Proteomes" id="UP000824782"/>
    </source>
</evidence>
<evidence type="ECO:0000313" key="1">
    <source>
        <dbReference type="EMBL" id="KAG8585556.1"/>
    </source>
</evidence>
<dbReference type="AlphaFoldDB" id="A0AAV7CLW7"/>
<keyword evidence="2" id="KW-1185">Reference proteome</keyword>
<dbReference type="Proteomes" id="UP000824782">
    <property type="component" value="Unassembled WGS sequence"/>
</dbReference>
<proteinExistence type="predicted"/>
<organism evidence="1 2">
    <name type="scientific">Engystomops pustulosus</name>
    <name type="common">Tungara frog</name>
    <name type="synonym">Physalaemus pustulosus</name>
    <dbReference type="NCBI Taxonomy" id="76066"/>
    <lineage>
        <taxon>Eukaryota</taxon>
        <taxon>Metazoa</taxon>
        <taxon>Chordata</taxon>
        <taxon>Craniata</taxon>
        <taxon>Vertebrata</taxon>
        <taxon>Euteleostomi</taxon>
        <taxon>Amphibia</taxon>
        <taxon>Batrachia</taxon>
        <taxon>Anura</taxon>
        <taxon>Neobatrachia</taxon>
        <taxon>Hyloidea</taxon>
        <taxon>Leptodactylidae</taxon>
        <taxon>Leiuperinae</taxon>
        <taxon>Engystomops</taxon>
    </lineage>
</organism>
<name>A0AAV7CLW7_ENGPU</name>